<evidence type="ECO:0000313" key="2">
    <source>
        <dbReference type="EMBL" id="CAG5128338.1"/>
    </source>
</evidence>
<dbReference type="Gene3D" id="1.10.1320.10">
    <property type="entry name" value="DNA-directed RNA polymerase, N-terminal domain"/>
    <property type="match status" value="1"/>
</dbReference>
<reference evidence="2" key="1">
    <citation type="submission" date="2021-04" db="EMBL/GenBank/DDBJ databases">
        <authorList>
            <consortium name="Molecular Ecology Group"/>
        </authorList>
    </citation>
    <scope>NUCLEOTIDE SEQUENCE</scope>
</reference>
<dbReference type="Pfam" id="PF14700">
    <property type="entry name" value="RPOL_N"/>
    <property type="match status" value="1"/>
</dbReference>
<dbReference type="PANTHER" id="PTHR10102">
    <property type="entry name" value="DNA-DIRECTED RNA POLYMERASE, MITOCHONDRIAL"/>
    <property type="match status" value="1"/>
</dbReference>
<dbReference type="InterPro" id="IPR043502">
    <property type="entry name" value="DNA/RNA_pol_sf"/>
</dbReference>
<dbReference type="GO" id="GO:0003899">
    <property type="term" value="F:DNA-directed RNA polymerase activity"/>
    <property type="evidence" value="ECO:0007669"/>
    <property type="project" value="InterPro"/>
</dbReference>
<dbReference type="GO" id="GO:0001018">
    <property type="term" value="F:mitochondrial promoter sequence-specific DNA binding"/>
    <property type="evidence" value="ECO:0007669"/>
    <property type="project" value="TreeGrafter"/>
</dbReference>
<feature type="domain" description="DNA-directed RNA polymerase N-terminal" evidence="1">
    <location>
        <begin position="131"/>
        <end position="443"/>
    </location>
</feature>
<dbReference type="OrthoDB" id="276422at2759"/>
<feature type="non-terminal residue" evidence="2">
    <location>
        <position position="1"/>
    </location>
</feature>
<keyword evidence="3" id="KW-1185">Reference proteome</keyword>
<dbReference type="GO" id="GO:0034245">
    <property type="term" value="C:mitochondrial DNA-directed RNA polymerase complex"/>
    <property type="evidence" value="ECO:0007669"/>
    <property type="project" value="TreeGrafter"/>
</dbReference>
<proteinExistence type="predicted"/>
<dbReference type="EMBL" id="CAJHNH020003013">
    <property type="protein sequence ID" value="CAG5128338.1"/>
    <property type="molecule type" value="Genomic_DNA"/>
</dbReference>
<dbReference type="PANTHER" id="PTHR10102:SF0">
    <property type="entry name" value="DNA-DIRECTED RNA POLYMERASE, MITOCHONDRIAL"/>
    <property type="match status" value="1"/>
</dbReference>
<comment type="caution">
    <text evidence="2">The sequence shown here is derived from an EMBL/GenBank/DDBJ whole genome shotgun (WGS) entry which is preliminary data.</text>
</comment>
<dbReference type="SUPFAM" id="SSF56672">
    <property type="entry name" value="DNA/RNA polymerases"/>
    <property type="match status" value="1"/>
</dbReference>
<dbReference type="InterPro" id="IPR029262">
    <property type="entry name" value="RPOL_N"/>
</dbReference>
<evidence type="ECO:0000259" key="1">
    <source>
        <dbReference type="SMART" id="SM01311"/>
    </source>
</evidence>
<dbReference type="AlphaFoldDB" id="A0A8S3ZJR6"/>
<evidence type="ECO:0000313" key="3">
    <source>
        <dbReference type="Proteomes" id="UP000678393"/>
    </source>
</evidence>
<dbReference type="Gene3D" id="3.30.70.370">
    <property type="match status" value="1"/>
</dbReference>
<accession>A0A8S3ZJR6</accession>
<dbReference type="GO" id="GO:0006390">
    <property type="term" value="P:mitochondrial transcription"/>
    <property type="evidence" value="ECO:0007669"/>
    <property type="project" value="TreeGrafter"/>
</dbReference>
<protein>
    <recommendedName>
        <fullName evidence="1">DNA-directed RNA polymerase N-terminal domain-containing protein</fullName>
    </recommendedName>
</protein>
<dbReference type="InterPro" id="IPR037159">
    <property type="entry name" value="RNA_POL_N_sf"/>
</dbReference>
<dbReference type="InterPro" id="IPR002092">
    <property type="entry name" value="DNA-dir_Rpol_phage-type"/>
</dbReference>
<dbReference type="Proteomes" id="UP000678393">
    <property type="component" value="Unassembled WGS sequence"/>
</dbReference>
<organism evidence="2 3">
    <name type="scientific">Candidula unifasciata</name>
    <dbReference type="NCBI Taxonomy" id="100452"/>
    <lineage>
        <taxon>Eukaryota</taxon>
        <taxon>Metazoa</taxon>
        <taxon>Spiralia</taxon>
        <taxon>Lophotrochozoa</taxon>
        <taxon>Mollusca</taxon>
        <taxon>Gastropoda</taxon>
        <taxon>Heterobranchia</taxon>
        <taxon>Euthyneura</taxon>
        <taxon>Panpulmonata</taxon>
        <taxon>Eupulmonata</taxon>
        <taxon>Stylommatophora</taxon>
        <taxon>Helicina</taxon>
        <taxon>Helicoidea</taxon>
        <taxon>Geomitridae</taxon>
        <taxon>Candidula</taxon>
    </lineage>
</organism>
<sequence>KDLTTIKSLFALIRQQRLTPTLQTYAGCLECIGRMTDPDIQTCKKMLIDINKKGLELKEIANTCSFESDEWDHVLKAIRLVDADFVPNPPRLVTEYDNPLLMGLNKPREQLIEKNQYALDMSVEELHARAKAQLEMETKGEVTVKSICASSKLGSRDNRLRDMRNRLLHEWRQALLKSFQRKLETYKKTAQDNVNMTLYPYLKLFPPEEYISIIFKFLTEMMSSSDSYSPTQAMVQVSLGRAVNRKYNTESKTAAGMGEKMLKLHELYMDKFQCKDYDLDNHRLMWIRAMHQSYDTVNMDMSIRRWPAHVQRQIGKFLLELILYNLKVNANLFRPKSFQRTVPAFCSIFRPDVTLVKNAEIKMHPVVTKLFNCENSESFTFDPSIVPMVVPPVPWISKNMGGLFLGSHALVRVGADMCHVDVLKTKTDYQYPAVLDSLNTLSSCAWTINQPILDLQIEIFNNKGDARLKVAPPAPELPPLPGITQEMTSKDKAMLYRERLQLQQQRQDMHGLWCTDLYRLSIANKFRDEVFWFPHSMDFRGRTYPLPPHFNHLGSDNVRGMLLFAKGKRLGKEGYDWLKIHLVNLTGLKK</sequence>
<dbReference type="SMART" id="SM01311">
    <property type="entry name" value="RPOL_N"/>
    <property type="match status" value="1"/>
</dbReference>
<name>A0A8S3ZJR6_9EUPU</name>
<gene>
    <name evidence="2" type="ORF">CUNI_LOCUS13896</name>
</gene>
<feature type="non-terminal residue" evidence="2">
    <location>
        <position position="590"/>
    </location>
</feature>